<sequence length="113" mass="12397">MTAIQNRPAHFTTPNYAPAARFQAPNMYAPVGRRNQPVGYGAPVQHRPRVQNRPQAQPQRQAFVPNRVTPLQAAYANHLDRPQLRTSIPMPVVVLLASVITVIAIAIAWSAAA</sequence>
<name>A0A3S9PUX0_9ACTO</name>
<protein>
    <submittedName>
        <fullName evidence="3">Uncharacterized protein</fullName>
    </submittedName>
</protein>
<dbReference type="EMBL" id="CP034593">
    <property type="protein sequence ID" value="AZQ76112.1"/>
    <property type="molecule type" value="Genomic_DNA"/>
</dbReference>
<gene>
    <name evidence="3" type="ORF">EJ997_00995</name>
</gene>
<feature type="transmembrane region" description="Helical" evidence="2">
    <location>
        <begin position="92"/>
        <end position="112"/>
    </location>
</feature>
<organism evidence="3 4">
    <name type="scientific">Flaviflexus ciconiae</name>
    <dbReference type="NCBI Taxonomy" id="2496867"/>
    <lineage>
        <taxon>Bacteria</taxon>
        <taxon>Bacillati</taxon>
        <taxon>Actinomycetota</taxon>
        <taxon>Actinomycetes</taxon>
        <taxon>Actinomycetales</taxon>
        <taxon>Actinomycetaceae</taxon>
        <taxon>Flaviflexus</taxon>
    </lineage>
</organism>
<dbReference type="OrthoDB" id="9992242at2"/>
<evidence type="ECO:0000313" key="4">
    <source>
        <dbReference type="Proteomes" id="UP000280344"/>
    </source>
</evidence>
<evidence type="ECO:0000256" key="2">
    <source>
        <dbReference type="SAM" id="Phobius"/>
    </source>
</evidence>
<keyword evidence="4" id="KW-1185">Reference proteome</keyword>
<feature type="region of interest" description="Disordered" evidence="1">
    <location>
        <begin position="35"/>
        <end position="59"/>
    </location>
</feature>
<keyword evidence="2" id="KW-0472">Membrane</keyword>
<accession>A0A3S9PUX0</accession>
<keyword evidence="2" id="KW-0812">Transmembrane</keyword>
<dbReference type="AlphaFoldDB" id="A0A3S9PUX0"/>
<dbReference type="KEGG" id="flh:EJ997_00995"/>
<proteinExistence type="predicted"/>
<keyword evidence="2" id="KW-1133">Transmembrane helix</keyword>
<dbReference type="RefSeq" id="WP_126702921.1">
    <property type="nucleotide sequence ID" value="NZ_CP034593.1"/>
</dbReference>
<reference evidence="3 4" key="1">
    <citation type="submission" date="2018-12" db="EMBL/GenBank/DDBJ databases">
        <title>Complete genome sequence of Flaviflexus sp. H23T48.</title>
        <authorList>
            <person name="Bae J.-W."/>
            <person name="Lee J.-Y."/>
        </authorList>
    </citation>
    <scope>NUCLEOTIDE SEQUENCE [LARGE SCALE GENOMIC DNA]</scope>
    <source>
        <strain evidence="3 4">H23T48</strain>
    </source>
</reference>
<evidence type="ECO:0000256" key="1">
    <source>
        <dbReference type="SAM" id="MobiDB-lite"/>
    </source>
</evidence>
<dbReference type="Proteomes" id="UP000280344">
    <property type="component" value="Chromosome"/>
</dbReference>
<evidence type="ECO:0000313" key="3">
    <source>
        <dbReference type="EMBL" id="AZQ76112.1"/>
    </source>
</evidence>